<comment type="pathway">
    <text evidence="6 9">Amino-acid biosynthesis; L-proline biosynthesis; L-proline from L-glutamate 5-semialdehyde: step 1/1.</text>
</comment>
<dbReference type="SUPFAM" id="SSF51735">
    <property type="entry name" value="NAD(P)-binding Rossmann-fold domains"/>
    <property type="match status" value="1"/>
</dbReference>
<keyword evidence="4 6" id="KW-0560">Oxidoreductase</keyword>
<feature type="domain" description="Pyrroline-5-carboxylate reductase dimerisation" evidence="11">
    <location>
        <begin position="160"/>
        <end position="258"/>
    </location>
</feature>
<evidence type="ECO:0000313" key="13">
    <source>
        <dbReference type="Proteomes" id="UP000183700"/>
    </source>
</evidence>
<proteinExistence type="inferred from homology"/>
<gene>
    <name evidence="6" type="primary">proC</name>
    <name evidence="12" type="ORF">RV00_GL002614</name>
</gene>
<evidence type="ECO:0000256" key="2">
    <source>
        <dbReference type="ARBA" id="ARBA00022650"/>
    </source>
</evidence>
<evidence type="ECO:0000256" key="1">
    <source>
        <dbReference type="ARBA" id="ARBA00005525"/>
    </source>
</evidence>
<reference evidence="12 13" key="1">
    <citation type="submission" date="2014-12" db="EMBL/GenBank/DDBJ databases">
        <title>Draft genome sequences of 29 type strains of Enterococci.</title>
        <authorList>
            <person name="Zhong Z."/>
            <person name="Sun Z."/>
            <person name="Liu W."/>
            <person name="Zhang W."/>
            <person name="Zhang H."/>
        </authorList>
    </citation>
    <scope>NUCLEOTIDE SEQUENCE [LARGE SCALE GENOMIC DNA]</scope>
    <source>
        <strain evidence="12 13">DSM 22802</strain>
    </source>
</reference>
<dbReference type="PIRSF" id="PIRSF000193">
    <property type="entry name" value="Pyrrol-5-carb_rd"/>
    <property type="match status" value="1"/>
</dbReference>
<dbReference type="UniPathway" id="UPA00098">
    <property type="reaction ID" value="UER00361"/>
</dbReference>
<comment type="similarity">
    <text evidence="1 6 9">Belongs to the pyrroline-5-carboxylate reductase family.</text>
</comment>
<dbReference type="InterPro" id="IPR036291">
    <property type="entry name" value="NAD(P)-bd_dom_sf"/>
</dbReference>
<protein>
    <recommendedName>
        <fullName evidence="6 7">Pyrroline-5-carboxylate reductase</fullName>
        <shortName evidence="6">P5C reductase</shortName>
        <shortName evidence="6">P5CR</shortName>
        <ecNumber evidence="6 7">1.5.1.2</ecNumber>
    </recommendedName>
    <alternativeName>
        <fullName evidence="6">PCA reductase</fullName>
    </alternativeName>
</protein>
<keyword evidence="2 6" id="KW-0641">Proline biosynthesis</keyword>
<sequence>MKIGIFGLGQMGSAMIHGYLRTNTLSPADVLVKGGRSQTAKKVSDSLGLTLIDNLTELAEASLILIATNPASVLSVLESLPEEVTANRIPIVSVAGGVSLDKMGAVLGADYPLAHSIPNTAVEVNQGVLGIAYAEKISADAKKTISELLTPLGRLFETQEDTLGVIGSVGGSAPAFVDVFIEALSDAAVLYGIDRKSSYQIVEQMIKGSAELALETGKHPAELKDGVTSPGGTTIKGIAALEANGFRHAVIEAVKQTMS</sequence>
<evidence type="ECO:0000256" key="3">
    <source>
        <dbReference type="ARBA" id="ARBA00022857"/>
    </source>
</evidence>
<comment type="catalytic activity">
    <reaction evidence="6 9">
        <text>L-proline + NADP(+) = (S)-1-pyrroline-5-carboxylate + NADPH + 2 H(+)</text>
        <dbReference type="Rhea" id="RHEA:14109"/>
        <dbReference type="ChEBI" id="CHEBI:15378"/>
        <dbReference type="ChEBI" id="CHEBI:17388"/>
        <dbReference type="ChEBI" id="CHEBI:57783"/>
        <dbReference type="ChEBI" id="CHEBI:58349"/>
        <dbReference type="ChEBI" id="CHEBI:60039"/>
        <dbReference type="EC" id="1.5.1.2"/>
    </reaction>
</comment>
<evidence type="ECO:0000256" key="7">
    <source>
        <dbReference type="NCBIfam" id="TIGR00112"/>
    </source>
</evidence>
<dbReference type="PROSITE" id="PS00521">
    <property type="entry name" value="P5CR"/>
    <property type="match status" value="1"/>
</dbReference>
<evidence type="ECO:0000256" key="4">
    <source>
        <dbReference type="ARBA" id="ARBA00023002"/>
    </source>
</evidence>
<dbReference type="InterPro" id="IPR028939">
    <property type="entry name" value="P5C_Rdtase_cat_N"/>
</dbReference>
<dbReference type="InterPro" id="IPR053790">
    <property type="entry name" value="P5CR-like_CS"/>
</dbReference>
<dbReference type="EC" id="1.5.1.2" evidence="6 7"/>
<name>A0A1L8STJ7_9ENTE</name>
<dbReference type="RefSeq" id="WP_071862405.1">
    <property type="nucleotide sequence ID" value="NZ_JBHLVS010000013.1"/>
</dbReference>
<evidence type="ECO:0000259" key="11">
    <source>
        <dbReference type="Pfam" id="PF14748"/>
    </source>
</evidence>
<comment type="caution">
    <text evidence="12">The sequence shown here is derived from an EMBL/GenBank/DDBJ whole genome shotgun (WGS) entry which is preliminary data.</text>
</comment>
<evidence type="ECO:0000259" key="10">
    <source>
        <dbReference type="Pfam" id="PF03807"/>
    </source>
</evidence>
<accession>A0A1L8STJ7</accession>
<dbReference type="AlphaFoldDB" id="A0A1L8STJ7"/>
<dbReference type="PANTHER" id="PTHR11645">
    <property type="entry name" value="PYRROLINE-5-CARBOXYLATE REDUCTASE"/>
    <property type="match status" value="1"/>
</dbReference>
<evidence type="ECO:0000256" key="6">
    <source>
        <dbReference type="HAMAP-Rule" id="MF_01925"/>
    </source>
</evidence>
<evidence type="ECO:0000256" key="8">
    <source>
        <dbReference type="PIRSR" id="PIRSR000193-1"/>
    </source>
</evidence>
<organism evidence="12 13">
    <name type="scientific">Enterococcus devriesei</name>
    <dbReference type="NCBI Taxonomy" id="319970"/>
    <lineage>
        <taxon>Bacteria</taxon>
        <taxon>Bacillati</taxon>
        <taxon>Bacillota</taxon>
        <taxon>Bacilli</taxon>
        <taxon>Lactobacillales</taxon>
        <taxon>Enterococcaceae</taxon>
        <taxon>Enterococcus</taxon>
    </lineage>
</organism>
<dbReference type="Gene3D" id="1.10.3730.10">
    <property type="entry name" value="ProC C-terminal domain-like"/>
    <property type="match status" value="1"/>
</dbReference>
<dbReference type="STRING" id="319970.RV00_GL002614"/>
<comment type="catalytic activity">
    <reaction evidence="6">
        <text>L-proline + NAD(+) = (S)-1-pyrroline-5-carboxylate + NADH + 2 H(+)</text>
        <dbReference type="Rhea" id="RHEA:14105"/>
        <dbReference type="ChEBI" id="CHEBI:15378"/>
        <dbReference type="ChEBI" id="CHEBI:17388"/>
        <dbReference type="ChEBI" id="CHEBI:57540"/>
        <dbReference type="ChEBI" id="CHEBI:57945"/>
        <dbReference type="ChEBI" id="CHEBI:60039"/>
        <dbReference type="EC" id="1.5.1.2"/>
    </reaction>
</comment>
<dbReference type="Pfam" id="PF14748">
    <property type="entry name" value="P5CR_dimer"/>
    <property type="match status" value="1"/>
</dbReference>
<keyword evidence="6" id="KW-0963">Cytoplasm</keyword>
<dbReference type="PANTHER" id="PTHR11645:SF0">
    <property type="entry name" value="PYRROLINE-5-CARBOXYLATE REDUCTASE 3"/>
    <property type="match status" value="1"/>
</dbReference>
<evidence type="ECO:0000313" key="12">
    <source>
        <dbReference type="EMBL" id="OJG35429.1"/>
    </source>
</evidence>
<dbReference type="FunFam" id="1.10.3730.10:FF:000001">
    <property type="entry name" value="Pyrroline-5-carboxylate reductase"/>
    <property type="match status" value="1"/>
</dbReference>
<dbReference type="InterPro" id="IPR008927">
    <property type="entry name" value="6-PGluconate_DH-like_C_sf"/>
</dbReference>
<feature type="binding site" evidence="8">
    <location>
        <begin position="67"/>
        <end position="70"/>
    </location>
    <ligand>
        <name>NADP(+)</name>
        <dbReference type="ChEBI" id="CHEBI:58349"/>
    </ligand>
</feature>
<dbReference type="SUPFAM" id="SSF48179">
    <property type="entry name" value="6-phosphogluconate dehydrogenase C-terminal domain-like"/>
    <property type="match status" value="1"/>
</dbReference>
<dbReference type="NCBIfam" id="TIGR00112">
    <property type="entry name" value="proC"/>
    <property type="match status" value="1"/>
</dbReference>
<dbReference type="InterPro" id="IPR000304">
    <property type="entry name" value="Pyrroline-COOH_reductase"/>
</dbReference>
<feature type="domain" description="Pyrroline-5-carboxylate reductase catalytic N-terminal" evidence="10">
    <location>
        <begin position="2"/>
        <end position="94"/>
    </location>
</feature>
<keyword evidence="3 6" id="KW-0521">NADP</keyword>
<dbReference type="GO" id="GO:0055129">
    <property type="term" value="P:L-proline biosynthetic process"/>
    <property type="evidence" value="ECO:0007669"/>
    <property type="project" value="UniProtKB-UniRule"/>
</dbReference>
<dbReference type="HAMAP" id="MF_01925">
    <property type="entry name" value="P5C_reductase"/>
    <property type="match status" value="1"/>
</dbReference>
<keyword evidence="6 9" id="KW-0028">Amino-acid biosynthesis</keyword>
<evidence type="ECO:0000256" key="5">
    <source>
        <dbReference type="ARBA" id="ARBA00058118"/>
    </source>
</evidence>
<dbReference type="OrthoDB" id="9805754at2"/>
<dbReference type="Pfam" id="PF03807">
    <property type="entry name" value="F420_oxidored"/>
    <property type="match status" value="1"/>
</dbReference>
<dbReference type="GO" id="GO:0005737">
    <property type="term" value="C:cytoplasm"/>
    <property type="evidence" value="ECO:0007669"/>
    <property type="project" value="UniProtKB-SubCell"/>
</dbReference>
<comment type="subcellular location">
    <subcellularLocation>
        <location evidence="6">Cytoplasm</location>
    </subcellularLocation>
</comment>
<evidence type="ECO:0000256" key="9">
    <source>
        <dbReference type="RuleBase" id="RU003903"/>
    </source>
</evidence>
<dbReference type="Gene3D" id="3.40.50.720">
    <property type="entry name" value="NAD(P)-binding Rossmann-like Domain"/>
    <property type="match status" value="1"/>
</dbReference>
<comment type="function">
    <text evidence="5 6">Catalyzes the reduction of 1-pyrroline-5-carboxylate (PCA) to L-proline.</text>
</comment>
<keyword evidence="13" id="KW-1185">Reference proteome</keyword>
<dbReference type="InterPro" id="IPR029036">
    <property type="entry name" value="P5CR_dimer"/>
</dbReference>
<dbReference type="Proteomes" id="UP000183700">
    <property type="component" value="Unassembled WGS sequence"/>
</dbReference>
<feature type="binding site" evidence="8">
    <location>
        <position position="54"/>
    </location>
    <ligand>
        <name>NADPH</name>
        <dbReference type="ChEBI" id="CHEBI:57783"/>
    </ligand>
</feature>
<dbReference type="EMBL" id="JXKM01000006">
    <property type="protein sequence ID" value="OJG35429.1"/>
    <property type="molecule type" value="Genomic_DNA"/>
</dbReference>
<dbReference type="GO" id="GO:0004735">
    <property type="term" value="F:pyrroline-5-carboxylate reductase activity"/>
    <property type="evidence" value="ECO:0007669"/>
    <property type="project" value="UniProtKB-UniRule"/>
</dbReference>